<evidence type="ECO:0000256" key="5">
    <source>
        <dbReference type="ARBA" id="ARBA00023242"/>
    </source>
</evidence>
<feature type="compositionally biased region" description="Basic and acidic residues" evidence="7">
    <location>
        <begin position="524"/>
        <end position="540"/>
    </location>
</feature>
<feature type="region of interest" description="Disordered" evidence="7">
    <location>
        <begin position="195"/>
        <end position="282"/>
    </location>
</feature>
<evidence type="ECO:0000256" key="2">
    <source>
        <dbReference type="ARBA" id="ARBA00008035"/>
    </source>
</evidence>
<dbReference type="Gene3D" id="2.30.30.140">
    <property type="match status" value="1"/>
</dbReference>
<dbReference type="OrthoDB" id="435275at2759"/>
<feature type="region of interest" description="Disordered" evidence="7">
    <location>
        <begin position="926"/>
        <end position="946"/>
    </location>
</feature>
<feature type="region of interest" description="Disordered" evidence="7">
    <location>
        <begin position="1"/>
        <end position="22"/>
    </location>
</feature>
<sequence length="1591" mass="178384">METSVKKAGGVDSPDRKSLDLKSLYSSRVSDVGVSKKVLEGNDQGYVRKKKRKNGKGASFSCIELDAKKSRKEGENGAKSESDFSHESSGGSKLLHGVTFAMGKNGNAFNIPKRPRDLVRRKKLRSGQVSEPLDHTNSDDCAIIINANANNSPCPKDQLGRSDPVFVVNDGSINTKSAGDTCGSKLKRKKKVKCKSTGTIGSSDSKLKRKHVAEDVKKARKDRPSVVHAEEEVNPVVENDQKSSKKQRRNSRKKKDSIAGRDGGKASIKKSEPSVGSSKSDSQFVAFQDDDDDEENLEQNAARMLSSRFDPSCTGFPSKKESSVSRTADGFSCPVSPGQDSFSLQDNSVGAMESAAVDGKSRALRPRSEDKGKGIPRKRRHFYDVVPNSLDACWFKNRRIKVFWPLDESWYHGLVDDYHPECKLHHIKYDDRDEEWVDLHEEKFKVLLLPSEVPGKQKPRKKSEGNKNAHNGKSVPPLIDDSSMENYLDSEPISSWLARSVPKSLKRQKISQVNQPLGSSFSSEKTDESNSKLADSKGGDDGPECESASADETLGGGSFNQSLMNVGSSLSCEKTDFNTEFSGSKKSRNEPDCMSTSTDKMPVHRSLGQCLIGTNNSSQNVVYVRRKYDLRCKLGSSLATVVKSPGTSTGTDTIEPVMVTFPAVKNESCTGYVDSDRKFGLVEAQDELEIDVVPVMPQEIRVQICLPLLPLLYSLETHNIWLLHNMLMLHYGSVVAVSPAVVLEMLFIDRNLGLRCLLFEGCLNQALALVFLILIACGGQDEQWNGDVLLPMASVRFKLFSFQDVNKKHTIASYSYSGLPPSKCLYLDSKLMQHCRLVKQLPVSECSHDDITQLECVNFQQCKPQLALEISSLEVEEFTPINVEDITKEDKLLKLETKAPAFWGLSSCEQELETVALGRNVEKVYSSENHQKAPSPPTSLISSASDSRVDNRSAGVLVDIPCFDLTDMASRQNSGVVCNVRDGSVLGANPIGSMHLWQHGRSRSISSPLGDNSPLWPDGKPNFVHNGFSNGPKRPRTQVQYTLPFSGYDLNSKQKMQNNKALPCKRIRRASQKRIPDDSKGGKKYLELLECSANVLVTQGDKGWRESGAHIFLEVADHNEWRLAVKFSGTTKYSYKVTHILQPGSTNRFSHAMMWRGGNDWVLEFPDRSQWALFKEMHEECYNRNIRAASVKHIPIPGVWLVEERNDCGTEVPFVRNHTKYFRQVQTDVEMAMDPSRVLYDLDSEDEQWLEAKNKSTDKHLCEEMSDVFMEKIIDMFEKGAYIQCRDNFTDAEIEELVMGIGYLEAAKVVYEYWRQKRERKGMPLIRHLQPPLWGQYQHQLKEWELVARGTASFPVSHLEKPSMFAFCLKPRGLDIPNKGSKQRSHRKFSVSGHHNTTSGDQDCLHTYGRRQNGHTFADEKLLYSNTVHESSDISPTLQGSNRLWSPRDTFFSLSTNVPEWNRNQKVFKYNPTNLSLNNQQMMSYSQRTIGHRNGAHQWNMDLPEFSGQKPNFFDGTHRQGVELLKGSDLHELRLRDASRAAQQAHKMAKLKRENAHRLFSKAEFAIHKAVVALMTAEAIRAANENFVADN</sequence>
<protein>
    <recommendedName>
        <fullName evidence="6">Enhancer of polycomb-like protein</fullName>
    </recommendedName>
</protein>
<evidence type="ECO:0000256" key="6">
    <source>
        <dbReference type="RuleBase" id="RU361124"/>
    </source>
</evidence>
<dbReference type="EMBL" id="KV007458">
    <property type="protein sequence ID" value="KZV31641.1"/>
    <property type="molecule type" value="Genomic_DNA"/>
</dbReference>
<feature type="region of interest" description="Disordered" evidence="7">
    <location>
        <begin position="450"/>
        <end position="483"/>
    </location>
</feature>
<dbReference type="InterPro" id="IPR019542">
    <property type="entry name" value="Enhancer_polycomb-like_N"/>
</dbReference>
<keyword evidence="3 6" id="KW-0805">Transcription regulation</keyword>
<dbReference type="GO" id="GO:0035267">
    <property type="term" value="C:NuA4 histone acetyltransferase complex"/>
    <property type="evidence" value="ECO:0007669"/>
    <property type="project" value="InterPro"/>
</dbReference>
<proteinExistence type="inferred from homology"/>
<evidence type="ECO:0000256" key="7">
    <source>
        <dbReference type="SAM" id="MobiDB-lite"/>
    </source>
</evidence>
<feature type="region of interest" description="Disordered" evidence="7">
    <location>
        <begin position="308"/>
        <end position="331"/>
    </location>
</feature>
<reference evidence="9 10" key="1">
    <citation type="journal article" date="2015" name="Proc. Natl. Acad. Sci. U.S.A.">
        <title>The resurrection genome of Boea hygrometrica: A blueprint for survival of dehydration.</title>
        <authorList>
            <person name="Xiao L."/>
            <person name="Yang G."/>
            <person name="Zhang L."/>
            <person name="Yang X."/>
            <person name="Zhao S."/>
            <person name="Ji Z."/>
            <person name="Zhou Q."/>
            <person name="Hu M."/>
            <person name="Wang Y."/>
            <person name="Chen M."/>
            <person name="Xu Y."/>
            <person name="Jin H."/>
            <person name="Xiao X."/>
            <person name="Hu G."/>
            <person name="Bao F."/>
            <person name="Hu Y."/>
            <person name="Wan P."/>
            <person name="Li L."/>
            <person name="Deng X."/>
            <person name="Kuang T."/>
            <person name="Xiang C."/>
            <person name="Zhu J.K."/>
            <person name="Oliver M.J."/>
            <person name="He Y."/>
        </authorList>
    </citation>
    <scope>NUCLEOTIDE SEQUENCE [LARGE SCALE GENOMIC DNA]</scope>
    <source>
        <strain evidence="10">cv. XS01</strain>
    </source>
</reference>
<dbReference type="GO" id="GO:0005634">
    <property type="term" value="C:nucleus"/>
    <property type="evidence" value="ECO:0007669"/>
    <property type="project" value="UniProtKB-SubCell"/>
</dbReference>
<comment type="similarity">
    <text evidence="2 6">Belongs to the enhancer of polycomb family.</text>
</comment>
<evidence type="ECO:0000313" key="10">
    <source>
        <dbReference type="Proteomes" id="UP000250235"/>
    </source>
</evidence>
<feature type="region of interest" description="Disordered" evidence="7">
    <location>
        <begin position="579"/>
        <end position="600"/>
    </location>
</feature>
<feature type="compositionally biased region" description="Basic and acidic residues" evidence="7">
    <location>
        <begin position="256"/>
        <end position="272"/>
    </location>
</feature>
<feature type="region of interest" description="Disordered" evidence="7">
    <location>
        <begin position="354"/>
        <end position="375"/>
    </location>
</feature>
<comment type="subcellular location">
    <subcellularLocation>
        <location evidence="1 6">Nucleus</location>
    </subcellularLocation>
</comment>
<feature type="region of interest" description="Disordered" evidence="7">
    <location>
        <begin position="40"/>
        <end position="97"/>
    </location>
</feature>
<feature type="compositionally biased region" description="Basic and acidic residues" evidence="7">
    <location>
        <begin position="212"/>
        <end position="231"/>
    </location>
</feature>
<feature type="compositionally biased region" description="Basic residues" evidence="7">
    <location>
        <begin position="244"/>
        <end position="255"/>
    </location>
</feature>
<dbReference type="InterPro" id="IPR024943">
    <property type="entry name" value="Enhancer_polycomb"/>
</dbReference>
<keyword evidence="5 6" id="KW-0539">Nucleus</keyword>
<feature type="domain" description="Enhancer of polycomb-like N-terminal" evidence="8">
    <location>
        <begin position="1188"/>
        <end position="1279"/>
    </location>
</feature>
<feature type="compositionally biased region" description="Polar residues" evidence="7">
    <location>
        <begin position="510"/>
        <end position="523"/>
    </location>
</feature>
<dbReference type="Proteomes" id="UP000250235">
    <property type="component" value="Unassembled WGS sequence"/>
</dbReference>
<gene>
    <name evidence="9" type="ORF">F511_00445</name>
</gene>
<name>A0A2Z7BI31_9LAMI</name>
<dbReference type="CDD" id="cd20404">
    <property type="entry name" value="Tudor_Agenet_AtEML-like"/>
    <property type="match status" value="1"/>
</dbReference>
<dbReference type="GO" id="GO:0006357">
    <property type="term" value="P:regulation of transcription by RNA polymerase II"/>
    <property type="evidence" value="ECO:0007669"/>
    <property type="project" value="InterPro"/>
</dbReference>
<evidence type="ECO:0000256" key="3">
    <source>
        <dbReference type="ARBA" id="ARBA00023015"/>
    </source>
</evidence>
<evidence type="ECO:0000256" key="1">
    <source>
        <dbReference type="ARBA" id="ARBA00004123"/>
    </source>
</evidence>
<feature type="compositionally biased region" description="Basic and acidic residues" evidence="7">
    <location>
        <begin position="65"/>
        <end position="86"/>
    </location>
</feature>
<keyword evidence="4 6" id="KW-0804">Transcription</keyword>
<dbReference type="Pfam" id="PF10513">
    <property type="entry name" value="EPL1"/>
    <property type="match status" value="1"/>
</dbReference>
<keyword evidence="10" id="KW-1185">Reference proteome</keyword>
<accession>A0A2Z7BI31</accession>
<organism evidence="9 10">
    <name type="scientific">Dorcoceras hygrometricum</name>
    <dbReference type="NCBI Taxonomy" id="472368"/>
    <lineage>
        <taxon>Eukaryota</taxon>
        <taxon>Viridiplantae</taxon>
        <taxon>Streptophyta</taxon>
        <taxon>Embryophyta</taxon>
        <taxon>Tracheophyta</taxon>
        <taxon>Spermatophyta</taxon>
        <taxon>Magnoliopsida</taxon>
        <taxon>eudicotyledons</taxon>
        <taxon>Gunneridae</taxon>
        <taxon>Pentapetalae</taxon>
        <taxon>asterids</taxon>
        <taxon>lamiids</taxon>
        <taxon>Lamiales</taxon>
        <taxon>Gesneriaceae</taxon>
        <taxon>Didymocarpoideae</taxon>
        <taxon>Trichosporeae</taxon>
        <taxon>Loxocarpinae</taxon>
        <taxon>Dorcoceras</taxon>
    </lineage>
</organism>
<evidence type="ECO:0000256" key="4">
    <source>
        <dbReference type="ARBA" id="ARBA00023163"/>
    </source>
</evidence>
<feature type="region of interest" description="Disordered" evidence="7">
    <location>
        <begin position="505"/>
        <end position="560"/>
    </location>
</feature>
<evidence type="ECO:0000259" key="8">
    <source>
        <dbReference type="Pfam" id="PF10513"/>
    </source>
</evidence>
<evidence type="ECO:0000313" key="9">
    <source>
        <dbReference type="EMBL" id="KZV31641.1"/>
    </source>
</evidence>
<dbReference type="PANTHER" id="PTHR14898">
    <property type="entry name" value="ENHANCER OF POLYCOMB"/>
    <property type="match status" value="1"/>
</dbReference>